<feature type="compositionally biased region" description="Low complexity" evidence="1">
    <location>
        <begin position="41"/>
        <end position="70"/>
    </location>
</feature>
<dbReference type="GO" id="GO:0005737">
    <property type="term" value="C:cytoplasm"/>
    <property type="evidence" value="ECO:0007669"/>
    <property type="project" value="TreeGrafter"/>
</dbReference>
<evidence type="ECO:0000256" key="1">
    <source>
        <dbReference type="SAM" id="MobiDB-lite"/>
    </source>
</evidence>
<organism evidence="2 3">
    <name type="scientific">Coniochaeta pulveracea</name>
    <dbReference type="NCBI Taxonomy" id="177199"/>
    <lineage>
        <taxon>Eukaryota</taxon>
        <taxon>Fungi</taxon>
        <taxon>Dikarya</taxon>
        <taxon>Ascomycota</taxon>
        <taxon>Pezizomycotina</taxon>
        <taxon>Sordariomycetes</taxon>
        <taxon>Sordariomycetidae</taxon>
        <taxon>Coniochaetales</taxon>
        <taxon>Coniochaetaceae</taxon>
        <taxon>Coniochaeta</taxon>
    </lineage>
</organism>
<dbReference type="Pfam" id="PF10346">
    <property type="entry name" value="Con-6"/>
    <property type="match status" value="2"/>
</dbReference>
<feature type="compositionally biased region" description="Basic and acidic residues" evidence="1">
    <location>
        <begin position="98"/>
        <end position="113"/>
    </location>
</feature>
<dbReference type="InterPro" id="IPR052670">
    <property type="entry name" value="UPF0654_domain"/>
</dbReference>
<dbReference type="InterPro" id="IPR018824">
    <property type="entry name" value="Conidiation-specific_6"/>
</dbReference>
<name>A0A420XZ81_9PEZI</name>
<feature type="compositionally biased region" description="Basic and acidic residues" evidence="1">
    <location>
        <begin position="26"/>
        <end position="39"/>
    </location>
</feature>
<dbReference type="PANTHER" id="PTHR36576:SF2">
    <property type="entry name" value="PROTEIN CON-6, PUTATIVE (AFU_ORTHOLOGUE AFUA_4G03615)-RELATED"/>
    <property type="match status" value="1"/>
</dbReference>
<keyword evidence="3" id="KW-1185">Reference proteome</keyword>
<dbReference type="AlphaFoldDB" id="A0A420XZ81"/>
<comment type="caution">
    <text evidence="2">The sequence shown here is derived from an EMBL/GenBank/DDBJ whole genome shotgun (WGS) entry which is preliminary data.</text>
</comment>
<dbReference type="PANTHER" id="PTHR36576">
    <property type="entry name" value="UPF0654 PROTEIN C11D3.01C-RELATED"/>
    <property type="match status" value="1"/>
</dbReference>
<proteinExistence type="predicted"/>
<gene>
    <name evidence="2" type="ORF">DL546_000353</name>
</gene>
<protein>
    <recommendedName>
        <fullName evidence="4">Conidiation-specific protein 6</fullName>
    </recommendedName>
</protein>
<evidence type="ECO:0008006" key="4">
    <source>
        <dbReference type="Google" id="ProtNLM"/>
    </source>
</evidence>
<accession>A0A420XZ81</accession>
<evidence type="ECO:0000313" key="2">
    <source>
        <dbReference type="EMBL" id="RKU40748.1"/>
    </source>
</evidence>
<feature type="region of interest" description="Disordered" evidence="1">
    <location>
        <begin position="1"/>
        <end position="113"/>
    </location>
</feature>
<evidence type="ECO:0000313" key="3">
    <source>
        <dbReference type="Proteomes" id="UP000275385"/>
    </source>
</evidence>
<sequence length="113" mass="11734">MADPSDVTNAIRGHKAAISNKNVSEQAKEHSRQMLKELEGQDSTGSTSASSGDQQEQKSSSGGARASSGSHQQSIDGKDAGNVARGLKASINNPNVSDEAKEAAKEKLQNLGQ</sequence>
<dbReference type="Proteomes" id="UP000275385">
    <property type="component" value="Unassembled WGS sequence"/>
</dbReference>
<dbReference type="EMBL" id="QVQW01000092">
    <property type="protein sequence ID" value="RKU40748.1"/>
    <property type="molecule type" value="Genomic_DNA"/>
</dbReference>
<reference evidence="2 3" key="1">
    <citation type="submission" date="2018-08" db="EMBL/GenBank/DDBJ databases">
        <title>Draft genome of the lignicolous fungus Coniochaeta pulveracea.</title>
        <authorList>
            <person name="Borstlap C.J."/>
            <person name="De Witt R.N."/>
            <person name="Botha A."/>
            <person name="Volschenk H."/>
        </authorList>
    </citation>
    <scope>NUCLEOTIDE SEQUENCE [LARGE SCALE GENOMIC DNA]</scope>
    <source>
        <strain evidence="2 3">CAB683</strain>
    </source>
</reference>
<dbReference type="OrthoDB" id="5419162at2759"/>